<evidence type="ECO:0000313" key="2">
    <source>
        <dbReference type="EMBL" id="ABL79283.1"/>
    </source>
</evidence>
<sequence>MSADRRPVTRVKWETDADVAAGRDVVAWLNDLSPKVLPMGEYVVLIHDVSDLHSLAILSRLNRRCTFILEFPVDVDPAFAFTVFELLRFNPRIRFRDPSFSYLRGELARLRPGEDTVVTGHLVWRGDFRAILARRNSFYVAPQLGYVASGYFTPDNDPYLYYVSRVQGLKPEVVEVPLQPVEVKPPPPPVPVKPRLPREKPQNFVANPEGGGEEGEPEFEEVDLEELGEEEEGGEKEEGF</sequence>
<proteinExistence type="predicted"/>
<feature type="compositionally biased region" description="Pro residues" evidence="1">
    <location>
        <begin position="183"/>
        <end position="194"/>
    </location>
</feature>
<dbReference type="HOGENOM" id="CLU_1154404_0_0_2"/>
<dbReference type="RefSeq" id="WP_011751408.1">
    <property type="nucleotide sequence ID" value="NC_008696.1"/>
</dbReference>
<dbReference type="Proteomes" id="UP000000641">
    <property type="component" value="Plasmid pTPEN01"/>
</dbReference>
<dbReference type="AlphaFoldDB" id="A1S1F3"/>
<keyword evidence="2" id="KW-0614">Plasmid</keyword>
<organism evidence="2 3">
    <name type="scientific">Thermofilum pendens (strain DSM 2475 / Hrk 5)</name>
    <dbReference type="NCBI Taxonomy" id="368408"/>
    <lineage>
        <taxon>Archaea</taxon>
        <taxon>Thermoproteota</taxon>
        <taxon>Thermoprotei</taxon>
        <taxon>Thermofilales</taxon>
        <taxon>Thermofilaceae</taxon>
        <taxon>Thermofilum</taxon>
    </lineage>
</organism>
<dbReference type="EMBL" id="CP000506">
    <property type="protein sequence ID" value="ABL79283.1"/>
    <property type="molecule type" value="Genomic_DNA"/>
</dbReference>
<dbReference type="GeneID" id="4600316"/>
<name>A1S1F3_THEPD</name>
<dbReference type="KEGG" id="tpe:Tpen_1888"/>
<accession>A1S1F3</accession>
<protein>
    <submittedName>
        <fullName evidence="2">Uncharacterized protein</fullName>
    </submittedName>
</protein>
<geneLocation type="plasmid" evidence="2 3">
    <name>pTPEN01</name>
</geneLocation>
<gene>
    <name evidence="2" type="ordered locus">Tpen_1888</name>
</gene>
<reference evidence="3" key="1">
    <citation type="journal article" date="2008" name="J. Bacteriol.">
        <title>Genome sequence of Thermofilum pendens reveals an exceptional loss of biosynthetic pathways without genome reduction.</title>
        <authorList>
            <person name="Anderson I."/>
            <person name="Rodriguez J."/>
            <person name="Susanti D."/>
            <person name="Porat I."/>
            <person name="Reich C."/>
            <person name="Ulrich L.E."/>
            <person name="Elkins J.G."/>
            <person name="Mavromatis K."/>
            <person name="Lykidis A."/>
            <person name="Kim E."/>
            <person name="Thompson L.S."/>
            <person name="Nolan M."/>
            <person name="Land M."/>
            <person name="Copeland A."/>
            <person name="Lapidus A."/>
            <person name="Lucas S."/>
            <person name="Detter C."/>
            <person name="Zhulin I.B."/>
            <person name="Olsen G.J."/>
            <person name="Whitman W."/>
            <person name="Mukhopadhyay B."/>
            <person name="Bristow J."/>
            <person name="Kyrpides N."/>
        </authorList>
    </citation>
    <scope>NUCLEOTIDE SEQUENCE [LARGE SCALE GENOMIC DNA]</scope>
    <source>
        <strain evidence="3">DSM 2475 / Hrk 5</strain>
        <plasmid evidence="3">pTPEN01</plasmid>
    </source>
</reference>
<feature type="region of interest" description="Disordered" evidence="1">
    <location>
        <begin position="180"/>
        <end position="240"/>
    </location>
</feature>
<feature type="compositionally biased region" description="Acidic residues" evidence="1">
    <location>
        <begin position="211"/>
        <end position="240"/>
    </location>
</feature>
<dbReference type="EnsemblBacteria" id="ABL79283">
    <property type="protein sequence ID" value="ABL79283"/>
    <property type="gene ID" value="Tpen_1888"/>
</dbReference>
<evidence type="ECO:0000313" key="3">
    <source>
        <dbReference type="Proteomes" id="UP000000641"/>
    </source>
</evidence>
<evidence type="ECO:0000256" key="1">
    <source>
        <dbReference type="SAM" id="MobiDB-lite"/>
    </source>
</evidence>
<keyword evidence="3" id="KW-1185">Reference proteome</keyword>